<accession>A0A2P2LI32</accession>
<name>A0A2P2LI32_RHIMU</name>
<reference evidence="1" key="1">
    <citation type="submission" date="2018-02" db="EMBL/GenBank/DDBJ databases">
        <title>Rhizophora mucronata_Transcriptome.</title>
        <authorList>
            <person name="Meera S.P."/>
            <person name="Sreeshan A."/>
            <person name="Augustine A."/>
        </authorList>
    </citation>
    <scope>NUCLEOTIDE SEQUENCE</scope>
    <source>
        <tissue evidence="1">Leaf</tissue>
    </source>
</reference>
<proteinExistence type="predicted"/>
<dbReference type="AlphaFoldDB" id="A0A2P2LI32"/>
<dbReference type="EMBL" id="GGEC01037144">
    <property type="protein sequence ID" value="MBX17628.1"/>
    <property type="molecule type" value="Transcribed_RNA"/>
</dbReference>
<sequence>MGVELVHHNTESQHMDDVNFSDSELVYHVRDALLSVQLGNSDSYHQLVGVMHHSERLALDEVALLVVGLSPNCCYVGYQYFTLAF</sequence>
<protein>
    <submittedName>
        <fullName evidence="1">Uncharacterized protein MANES_11G091200</fullName>
    </submittedName>
</protein>
<evidence type="ECO:0000313" key="1">
    <source>
        <dbReference type="EMBL" id="MBX17628.1"/>
    </source>
</evidence>
<organism evidence="1">
    <name type="scientific">Rhizophora mucronata</name>
    <name type="common">Asiatic mangrove</name>
    <dbReference type="NCBI Taxonomy" id="61149"/>
    <lineage>
        <taxon>Eukaryota</taxon>
        <taxon>Viridiplantae</taxon>
        <taxon>Streptophyta</taxon>
        <taxon>Embryophyta</taxon>
        <taxon>Tracheophyta</taxon>
        <taxon>Spermatophyta</taxon>
        <taxon>Magnoliopsida</taxon>
        <taxon>eudicotyledons</taxon>
        <taxon>Gunneridae</taxon>
        <taxon>Pentapetalae</taxon>
        <taxon>rosids</taxon>
        <taxon>fabids</taxon>
        <taxon>Malpighiales</taxon>
        <taxon>Rhizophoraceae</taxon>
        <taxon>Rhizophora</taxon>
    </lineage>
</organism>